<evidence type="ECO:0000256" key="1">
    <source>
        <dbReference type="SAM" id="MobiDB-lite"/>
    </source>
</evidence>
<dbReference type="RefSeq" id="WP_357786090.1">
    <property type="nucleotide sequence ID" value="NZ_JBFAKC010000010.1"/>
</dbReference>
<feature type="compositionally biased region" description="Basic residues" evidence="1">
    <location>
        <begin position="18"/>
        <end position="32"/>
    </location>
</feature>
<name>A0ABV3FXW8_9NOCA</name>
<reference evidence="3 4" key="1">
    <citation type="submission" date="2024-06" db="EMBL/GenBank/DDBJ databases">
        <title>The Natural Products Discovery Center: Release of the First 8490 Sequenced Strains for Exploring Actinobacteria Biosynthetic Diversity.</title>
        <authorList>
            <person name="Kalkreuter E."/>
            <person name="Kautsar S.A."/>
            <person name="Yang D."/>
            <person name="Bader C.D."/>
            <person name="Teijaro C.N."/>
            <person name="Fluegel L."/>
            <person name="Davis C.M."/>
            <person name="Simpson J.R."/>
            <person name="Lauterbach L."/>
            <person name="Steele A.D."/>
            <person name="Gui C."/>
            <person name="Meng S."/>
            <person name="Li G."/>
            <person name="Viehrig K."/>
            <person name="Ye F."/>
            <person name="Su P."/>
            <person name="Kiefer A.F."/>
            <person name="Nichols A."/>
            <person name="Cepeda A.J."/>
            <person name="Yan W."/>
            <person name="Fan B."/>
            <person name="Jiang Y."/>
            <person name="Adhikari A."/>
            <person name="Zheng C.-J."/>
            <person name="Schuster L."/>
            <person name="Cowan T.M."/>
            <person name="Smanski M.J."/>
            <person name="Chevrette M.G."/>
            <person name="De Carvalho L.P.S."/>
            <person name="Shen B."/>
        </authorList>
    </citation>
    <scope>NUCLEOTIDE SEQUENCE [LARGE SCALE GENOMIC DNA]</scope>
    <source>
        <strain evidence="3 4">NPDC050403</strain>
    </source>
</reference>
<evidence type="ECO:0000313" key="4">
    <source>
        <dbReference type="Proteomes" id="UP001551695"/>
    </source>
</evidence>
<accession>A0ABV3FXW8</accession>
<dbReference type="Pfam" id="PF18299">
    <property type="entry name" value="R2K_2"/>
    <property type="match status" value="1"/>
</dbReference>
<comment type="caution">
    <text evidence="3">The sequence shown here is derived from an EMBL/GenBank/DDBJ whole genome shotgun (WGS) entry which is preliminary data.</text>
</comment>
<evidence type="ECO:0000313" key="3">
    <source>
        <dbReference type="EMBL" id="MEV0710280.1"/>
    </source>
</evidence>
<sequence length="228" mass="24630">MAHTAGLGSGTVRDLRRSAVRRSGGRTTRPRTSRVPEDWLPGLPRQFLRRELRVSTLAVARVHPGPVFVRPADGRKGFAGRLYRAGAGLPSEAACPGDTAVFMAEPVTWQIEVRCFVLRGRVLTCSPYLRDGHYIGGDSSMTVEERFAAETCVEQLLSVAPAPPAVVIDVGRIEGRGWAVVEANSAFGAGVYGCDPARVLEVLAHACVPRHELGEADARWALPPVRLE</sequence>
<gene>
    <name evidence="3" type="ORF">AB0I48_22175</name>
</gene>
<dbReference type="EMBL" id="JBFAKC010000010">
    <property type="protein sequence ID" value="MEV0710280.1"/>
    <property type="molecule type" value="Genomic_DNA"/>
</dbReference>
<dbReference type="Proteomes" id="UP001551695">
    <property type="component" value="Unassembled WGS sequence"/>
</dbReference>
<feature type="region of interest" description="Disordered" evidence="1">
    <location>
        <begin position="1"/>
        <end position="36"/>
    </location>
</feature>
<protein>
    <submittedName>
        <fullName evidence="3">ATP-grasp domain-containing protein</fullName>
    </submittedName>
</protein>
<proteinExistence type="predicted"/>
<dbReference type="InterPro" id="IPR041261">
    <property type="entry name" value="R2K_2"/>
</dbReference>
<evidence type="ECO:0000259" key="2">
    <source>
        <dbReference type="Pfam" id="PF18299"/>
    </source>
</evidence>
<organism evidence="3 4">
    <name type="scientific">Nocardia aurea</name>
    <dbReference type="NCBI Taxonomy" id="2144174"/>
    <lineage>
        <taxon>Bacteria</taxon>
        <taxon>Bacillati</taxon>
        <taxon>Actinomycetota</taxon>
        <taxon>Actinomycetes</taxon>
        <taxon>Mycobacteriales</taxon>
        <taxon>Nocardiaceae</taxon>
        <taxon>Nocardia</taxon>
    </lineage>
</organism>
<feature type="domain" description="ATP-grasp" evidence="2">
    <location>
        <begin position="47"/>
        <end position="202"/>
    </location>
</feature>
<keyword evidence="4" id="KW-1185">Reference proteome</keyword>
<dbReference type="SUPFAM" id="SSF56059">
    <property type="entry name" value="Glutathione synthetase ATP-binding domain-like"/>
    <property type="match status" value="1"/>
</dbReference>